<dbReference type="Pfam" id="PF10294">
    <property type="entry name" value="Methyltransf_16"/>
    <property type="match status" value="1"/>
</dbReference>
<dbReference type="EMBL" id="QDEB01132022">
    <property type="protein sequence ID" value="RZB39017.1"/>
    <property type="molecule type" value="Genomic_DNA"/>
</dbReference>
<dbReference type="OrthoDB" id="194386at2759"/>
<dbReference type="GO" id="GO:0008276">
    <property type="term" value="F:protein methyltransferase activity"/>
    <property type="evidence" value="ECO:0007669"/>
    <property type="project" value="InterPro"/>
</dbReference>
<dbReference type="InterPro" id="IPR038899">
    <property type="entry name" value="METTL22"/>
</dbReference>
<dbReference type="SUPFAM" id="SSF53335">
    <property type="entry name" value="S-adenosyl-L-methionine-dependent methyltransferases"/>
    <property type="match status" value="1"/>
</dbReference>
<dbReference type="PANTHER" id="PTHR23108:SF0">
    <property type="entry name" value="METHYLTRANSFERASE-LIKE PROTEIN 22"/>
    <property type="match status" value="1"/>
</dbReference>
<name>A0A482V6W2_ASBVE</name>
<dbReference type="InterPro" id="IPR019410">
    <property type="entry name" value="Methyltransf_16"/>
</dbReference>
<protein>
    <submittedName>
        <fullName evidence="1">Protein FAM86D</fullName>
    </submittedName>
</protein>
<dbReference type="Gene3D" id="3.40.50.150">
    <property type="entry name" value="Vaccinia Virus protein VP39"/>
    <property type="match status" value="1"/>
</dbReference>
<reference evidence="1 2" key="1">
    <citation type="submission" date="2017-03" db="EMBL/GenBank/DDBJ databases">
        <title>Genome of the blue death feigning beetle - Asbolus verrucosus.</title>
        <authorList>
            <person name="Rider S.D."/>
        </authorList>
    </citation>
    <scope>NUCLEOTIDE SEQUENCE [LARGE SCALE GENOMIC DNA]</scope>
    <source>
        <strain evidence="1">Butters</strain>
        <tissue evidence="1">Head and leg muscle</tissue>
    </source>
</reference>
<dbReference type="InterPro" id="IPR029063">
    <property type="entry name" value="SAM-dependent_MTases_sf"/>
</dbReference>
<dbReference type="PANTHER" id="PTHR23108">
    <property type="entry name" value="METHYLTRANSFERASE-RELATED"/>
    <property type="match status" value="1"/>
</dbReference>
<dbReference type="Proteomes" id="UP000292052">
    <property type="component" value="Unassembled WGS sequence"/>
</dbReference>
<proteinExistence type="predicted"/>
<organism evidence="1 2">
    <name type="scientific">Asbolus verrucosus</name>
    <name type="common">Desert ironclad beetle</name>
    <dbReference type="NCBI Taxonomy" id="1661398"/>
    <lineage>
        <taxon>Eukaryota</taxon>
        <taxon>Metazoa</taxon>
        <taxon>Ecdysozoa</taxon>
        <taxon>Arthropoda</taxon>
        <taxon>Hexapoda</taxon>
        <taxon>Insecta</taxon>
        <taxon>Pterygota</taxon>
        <taxon>Neoptera</taxon>
        <taxon>Endopterygota</taxon>
        <taxon>Coleoptera</taxon>
        <taxon>Polyphaga</taxon>
        <taxon>Cucujiformia</taxon>
        <taxon>Tenebrionidae</taxon>
        <taxon>Pimeliinae</taxon>
        <taxon>Asbolus</taxon>
    </lineage>
</organism>
<feature type="non-terminal residue" evidence="1">
    <location>
        <position position="1"/>
    </location>
</feature>
<sequence length="232" mass="26111">VNLNINTDVQEQIINNTTRSDLVLKYPININYQKTFLKRFIEYLEEQGSVIHDSLYEEYCRLVALPCNNVYFKHYSTEKSGKNIILKEDIHLISDGTTGLQTWQASLVLSEWILSNISHFNNKIIVELGSGIGLTGLAISLYCTPKTVYLTDCHPSVLTALCENIKINSGEICQKLGHVDLIIAADVIYDASIFNSLICAVNCFFKNCGADQFILSCTERNTETLSEFLLLI</sequence>
<dbReference type="STRING" id="1661398.A0A482V6W2"/>
<comment type="caution">
    <text evidence="1">The sequence shown here is derived from an EMBL/GenBank/DDBJ whole genome shotgun (WGS) entry which is preliminary data.</text>
</comment>
<dbReference type="GO" id="GO:0005634">
    <property type="term" value="C:nucleus"/>
    <property type="evidence" value="ECO:0007669"/>
    <property type="project" value="TreeGrafter"/>
</dbReference>
<evidence type="ECO:0000313" key="1">
    <source>
        <dbReference type="EMBL" id="RZB39017.1"/>
    </source>
</evidence>
<evidence type="ECO:0000313" key="2">
    <source>
        <dbReference type="Proteomes" id="UP000292052"/>
    </source>
</evidence>
<dbReference type="AlphaFoldDB" id="A0A482V6W2"/>
<gene>
    <name evidence="1" type="ORF">BDFB_004895</name>
</gene>
<keyword evidence="2" id="KW-1185">Reference proteome</keyword>
<feature type="non-terminal residue" evidence="1">
    <location>
        <position position="232"/>
    </location>
</feature>
<accession>A0A482V6W2</accession>